<keyword evidence="1" id="KW-0732">Signal</keyword>
<dbReference type="Proteomes" id="UP001147830">
    <property type="component" value="Unassembled WGS sequence"/>
</dbReference>
<sequence>MLRNKLALAVVSLCLPFHVYAAAMQELTDQQMSGVTGQAGVTIEIDIDSSGVSVGEVEYQDEGSVILQNIQISDVNNLTQTIDVDSSGNLIIAHGEVAGVQLLVGDTAADADGKFSAVALKSAAGEVAELVNDIALAVDLGVGSTTIINMAETVGNAALIADLPVAARSGSVAIRSSGSLEITNFDMGLFGYTALQAADRAGINLGGQSIGQFSAAAQSDLTQAQGQLVTAQMNLGSVQALLGSTQTTLQNAVAANGFTVAFAADGSVQEIRDAGNAVIDIASSAYSSDAAAVNSAASDVILAGGVVTGAQQGVDDANAVVGAAGLAGGLANGAAVKVRGLKLYGATGVGSKAVIEQTIWAKGGDAANGGGVYINIGRFDGTLDVAAVEVGGASLGAIKVSGIDLSGMTQRIYGH</sequence>
<comment type="caution">
    <text evidence="3">The sequence shown here is derived from an EMBL/GenBank/DDBJ whole genome shotgun (WGS) entry which is preliminary data.</text>
</comment>
<dbReference type="EMBL" id="JAOANI010000019">
    <property type="protein sequence ID" value="MCT7359785.1"/>
    <property type="molecule type" value="Genomic_DNA"/>
</dbReference>
<gene>
    <name evidence="3" type="ORF">NYR02_12265</name>
</gene>
<dbReference type="InterPro" id="IPR046158">
    <property type="entry name" value="DUF6160"/>
</dbReference>
<feature type="signal peptide" evidence="1">
    <location>
        <begin position="1"/>
        <end position="21"/>
    </location>
</feature>
<dbReference type="AlphaFoldDB" id="A0A9X2WGT0"/>
<accession>A0A9X2WGT0</accession>
<evidence type="ECO:0000313" key="4">
    <source>
        <dbReference type="Proteomes" id="UP001147830"/>
    </source>
</evidence>
<dbReference type="RefSeq" id="WP_260976642.1">
    <property type="nucleotide sequence ID" value="NZ_JAOANI010000019.1"/>
</dbReference>
<reference evidence="3" key="1">
    <citation type="journal article" date="2022" name="Front. Microbiol.">
        <title>Genome-based taxonomic rearrangement of Oceanobacter-related bacteria including the description of Thalassolituus hydrocarbonoclasticus sp. nov. and Thalassolituus pacificus sp. nov. and emended description of the genus Thalassolituus.</title>
        <authorList>
            <person name="Dong C."/>
            <person name="Wei L."/>
            <person name="Wang J."/>
            <person name="Lai Q."/>
            <person name="Huang Z."/>
            <person name="Shao Z."/>
        </authorList>
    </citation>
    <scope>NUCLEOTIDE SEQUENCE</scope>
    <source>
        <strain evidence="3">59MF3M-4</strain>
    </source>
</reference>
<evidence type="ECO:0000313" key="3">
    <source>
        <dbReference type="EMBL" id="MCT7359785.1"/>
    </source>
</evidence>
<name>A0A9X2WGT0_9GAMM</name>
<evidence type="ECO:0000259" key="2">
    <source>
        <dbReference type="Pfam" id="PF19657"/>
    </source>
</evidence>
<reference evidence="3" key="2">
    <citation type="submission" date="2022-08" db="EMBL/GenBank/DDBJ databases">
        <authorList>
            <person name="Dong C."/>
        </authorList>
    </citation>
    <scope>NUCLEOTIDE SEQUENCE</scope>
    <source>
        <strain evidence="3">59MF3M-4</strain>
    </source>
</reference>
<feature type="chain" id="PRO_5040824953" description="DUF6160 domain-containing protein" evidence="1">
    <location>
        <begin position="22"/>
        <end position="415"/>
    </location>
</feature>
<feature type="domain" description="DUF6160" evidence="2">
    <location>
        <begin position="4"/>
        <end position="82"/>
    </location>
</feature>
<protein>
    <recommendedName>
        <fullName evidence="2">DUF6160 domain-containing protein</fullName>
    </recommendedName>
</protein>
<proteinExistence type="predicted"/>
<evidence type="ECO:0000256" key="1">
    <source>
        <dbReference type="SAM" id="SignalP"/>
    </source>
</evidence>
<keyword evidence="4" id="KW-1185">Reference proteome</keyword>
<dbReference type="Pfam" id="PF19657">
    <property type="entry name" value="DUF6160"/>
    <property type="match status" value="1"/>
</dbReference>
<organism evidence="3 4">
    <name type="scientific">Thalassolituus pacificus</name>
    <dbReference type="NCBI Taxonomy" id="2975440"/>
    <lineage>
        <taxon>Bacteria</taxon>
        <taxon>Pseudomonadati</taxon>
        <taxon>Pseudomonadota</taxon>
        <taxon>Gammaproteobacteria</taxon>
        <taxon>Oceanospirillales</taxon>
        <taxon>Oceanospirillaceae</taxon>
        <taxon>Thalassolituus</taxon>
    </lineage>
</organism>